<dbReference type="STRING" id="419597.SAMN04487957_1173"/>
<gene>
    <name evidence="2" type="ORF">SAMN04487957_1173</name>
</gene>
<name>A0A1H0NNX5_9GAMM</name>
<dbReference type="EMBL" id="FNIV01000017">
    <property type="protein sequence ID" value="SDO94341.1"/>
    <property type="molecule type" value="Genomic_DNA"/>
</dbReference>
<dbReference type="OrthoDB" id="6169200at2"/>
<evidence type="ECO:0000313" key="3">
    <source>
        <dbReference type="Proteomes" id="UP000199075"/>
    </source>
</evidence>
<keyword evidence="3" id="KW-1185">Reference proteome</keyword>
<dbReference type="AlphaFoldDB" id="A0A1H0NNX5"/>
<evidence type="ECO:0000256" key="1">
    <source>
        <dbReference type="SAM" id="MobiDB-lite"/>
    </source>
</evidence>
<dbReference type="Proteomes" id="UP000199075">
    <property type="component" value="Unassembled WGS sequence"/>
</dbReference>
<reference evidence="3" key="1">
    <citation type="submission" date="2016-10" db="EMBL/GenBank/DDBJ databases">
        <authorList>
            <person name="Varghese N."/>
            <person name="Submissions S."/>
        </authorList>
    </citation>
    <scope>NUCLEOTIDE SEQUENCE [LARGE SCALE GENOMIC DNA]</scope>
    <source>
        <strain evidence="3">CGMCC 1.6444</strain>
    </source>
</reference>
<accession>A0A1H0NNX5</accession>
<dbReference type="RefSeq" id="WP_089681179.1">
    <property type="nucleotide sequence ID" value="NZ_FNIV01000017.1"/>
</dbReference>
<sequence>MSPRVDTATTLPCPQRRSSDPLYRMIAEALDHQLLCHAEADASFTIPEVRDQLLKLPELEDIDPTQLRYRVRDRLRTLETHQLVREIGVRGKNRPLYRMQLDGTAHQDAGSASSAIPNDAGDTSSTPPDSLFAHLEQERHRLQTAMQVAISEAEHYKRLITQFPDARRQILPLLETAIERSGRLQGQWDANLKVRQTLESLVAPTGKAVEEVHS</sequence>
<protein>
    <submittedName>
        <fullName evidence="2">Uncharacterized protein</fullName>
    </submittedName>
</protein>
<organism evidence="2 3">
    <name type="scientific">Halomonas shengliensis</name>
    <dbReference type="NCBI Taxonomy" id="419597"/>
    <lineage>
        <taxon>Bacteria</taxon>
        <taxon>Pseudomonadati</taxon>
        <taxon>Pseudomonadota</taxon>
        <taxon>Gammaproteobacteria</taxon>
        <taxon>Oceanospirillales</taxon>
        <taxon>Halomonadaceae</taxon>
        <taxon>Halomonas</taxon>
    </lineage>
</organism>
<feature type="compositionally biased region" description="Polar residues" evidence="1">
    <location>
        <begin position="110"/>
        <end position="128"/>
    </location>
</feature>
<proteinExistence type="predicted"/>
<evidence type="ECO:0000313" key="2">
    <source>
        <dbReference type="EMBL" id="SDO94341.1"/>
    </source>
</evidence>
<feature type="region of interest" description="Disordered" evidence="1">
    <location>
        <begin position="104"/>
        <end position="128"/>
    </location>
</feature>